<name>A0A2I0WAX8_9ASPA</name>
<reference evidence="2 3" key="1">
    <citation type="journal article" date="2016" name="Sci. Rep.">
        <title>The Dendrobium catenatum Lindl. genome sequence provides insights into polysaccharide synthase, floral development and adaptive evolution.</title>
        <authorList>
            <person name="Zhang G.Q."/>
            <person name="Xu Q."/>
            <person name="Bian C."/>
            <person name="Tsai W.C."/>
            <person name="Yeh C.M."/>
            <person name="Liu K.W."/>
            <person name="Yoshida K."/>
            <person name="Zhang L.S."/>
            <person name="Chang S.B."/>
            <person name="Chen F."/>
            <person name="Shi Y."/>
            <person name="Su Y.Y."/>
            <person name="Zhang Y.Q."/>
            <person name="Chen L.J."/>
            <person name="Yin Y."/>
            <person name="Lin M."/>
            <person name="Huang H."/>
            <person name="Deng H."/>
            <person name="Wang Z.W."/>
            <person name="Zhu S.L."/>
            <person name="Zhao X."/>
            <person name="Deng C."/>
            <person name="Niu S.C."/>
            <person name="Huang J."/>
            <person name="Wang M."/>
            <person name="Liu G.H."/>
            <person name="Yang H.J."/>
            <person name="Xiao X.J."/>
            <person name="Hsiao Y.Y."/>
            <person name="Wu W.L."/>
            <person name="Chen Y.Y."/>
            <person name="Mitsuda N."/>
            <person name="Ohme-Takagi M."/>
            <person name="Luo Y.B."/>
            <person name="Van de Peer Y."/>
            <person name="Liu Z.J."/>
        </authorList>
    </citation>
    <scope>NUCLEOTIDE SEQUENCE [LARGE SCALE GENOMIC DNA]</scope>
    <source>
        <tissue evidence="2">The whole plant</tissue>
    </source>
</reference>
<sequence length="107" mass="11710">MSYYEGGVLEEGLCLSSKLSEGEPDSVLKIRFMNCEGQIHRGGNLKGKVGVGLKGIRAPGERAHRGRRDLKGNPSSQHHPSNWVGAGDDDDDEDEDEDELYVQSTPK</sequence>
<dbReference type="STRING" id="906689.A0A2I0WAX8"/>
<reference evidence="2 3" key="2">
    <citation type="journal article" date="2017" name="Nature">
        <title>The Apostasia genome and the evolution of orchids.</title>
        <authorList>
            <person name="Zhang G.Q."/>
            <person name="Liu K.W."/>
            <person name="Li Z."/>
            <person name="Lohaus R."/>
            <person name="Hsiao Y.Y."/>
            <person name="Niu S.C."/>
            <person name="Wang J.Y."/>
            <person name="Lin Y.C."/>
            <person name="Xu Q."/>
            <person name="Chen L.J."/>
            <person name="Yoshida K."/>
            <person name="Fujiwara S."/>
            <person name="Wang Z.W."/>
            <person name="Zhang Y.Q."/>
            <person name="Mitsuda N."/>
            <person name="Wang M."/>
            <person name="Liu G.H."/>
            <person name="Pecoraro L."/>
            <person name="Huang H.X."/>
            <person name="Xiao X.J."/>
            <person name="Lin M."/>
            <person name="Wu X.Y."/>
            <person name="Wu W.L."/>
            <person name="Chen Y.Y."/>
            <person name="Chang S.B."/>
            <person name="Sakamoto S."/>
            <person name="Ohme-Takagi M."/>
            <person name="Yagi M."/>
            <person name="Zeng S.J."/>
            <person name="Shen C.Y."/>
            <person name="Yeh C.M."/>
            <person name="Luo Y.B."/>
            <person name="Tsai W.C."/>
            <person name="Van de Peer Y."/>
            <person name="Liu Z.J."/>
        </authorList>
    </citation>
    <scope>NUCLEOTIDE SEQUENCE [LARGE SCALE GENOMIC DNA]</scope>
    <source>
        <tissue evidence="2">The whole plant</tissue>
    </source>
</reference>
<evidence type="ECO:0000313" key="2">
    <source>
        <dbReference type="EMBL" id="PKU72816.1"/>
    </source>
</evidence>
<evidence type="ECO:0000256" key="1">
    <source>
        <dbReference type="SAM" id="MobiDB-lite"/>
    </source>
</evidence>
<proteinExistence type="predicted"/>
<feature type="region of interest" description="Disordered" evidence="1">
    <location>
        <begin position="50"/>
        <end position="107"/>
    </location>
</feature>
<gene>
    <name evidence="2" type="ORF">MA16_Dca017135</name>
</gene>
<dbReference type="Proteomes" id="UP000233837">
    <property type="component" value="Unassembled WGS sequence"/>
</dbReference>
<dbReference type="AlphaFoldDB" id="A0A2I0WAX8"/>
<feature type="compositionally biased region" description="Acidic residues" evidence="1">
    <location>
        <begin position="87"/>
        <end position="100"/>
    </location>
</feature>
<accession>A0A2I0WAX8</accession>
<evidence type="ECO:0000313" key="3">
    <source>
        <dbReference type="Proteomes" id="UP000233837"/>
    </source>
</evidence>
<keyword evidence="3" id="KW-1185">Reference proteome</keyword>
<dbReference type="EMBL" id="KZ502803">
    <property type="protein sequence ID" value="PKU72816.1"/>
    <property type="molecule type" value="Genomic_DNA"/>
</dbReference>
<organism evidence="2 3">
    <name type="scientific">Dendrobium catenatum</name>
    <dbReference type="NCBI Taxonomy" id="906689"/>
    <lineage>
        <taxon>Eukaryota</taxon>
        <taxon>Viridiplantae</taxon>
        <taxon>Streptophyta</taxon>
        <taxon>Embryophyta</taxon>
        <taxon>Tracheophyta</taxon>
        <taxon>Spermatophyta</taxon>
        <taxon>Magnoliopsida</taxon>
        <taxon>Liliopsida</taxon>
        <taxon>Asparagales</taxon>
        <taxon>Orchidaceae</taxon>
        <taxon>Epidendroideae</taxon>
        <taxon>Malaxideae</taxon>
        <taxon>Dendrobiinae</taxon>
        <taxon>Dendrobium</taxon>
    </lineage>
</organism>
<protein>
    <submittedName>
        <fullName evidence="2">Uncharacterized protein</fullName>
    </submittedName>
</protein>